<dbReference type="EMBL" id="CADCTS010000268">
    <property type="protein sequence ID" value="CAA9307970.1"/>
    <property type="molecule type" value="Genomic_DNA"/>
</dbReference>
<name>A0A6J4KJK3_9ACTN</name>
<dbReference type="Gene3D" id="3.40.50.720">
    <property type="entry name" value="NAD(P)-binding Rossmann-like Domain"/>
    <property type="match status" value="1"/>
</dbReference>
<dbReference type="InterPro" id="IPR036291">
    <property type="entry name" value="NAD(P)-bd_dom_sf"/>
</dbReference>
<dbReference type="Pfam" id="PF01370">
    <property type="entry name" value="Epimerase"/>
    <property type="match status" value="1"/>
</dbReference>
<accession>A0A6J4KJK3</accession>
<evidence type="ECO:0000259" key="1">
    <source>
        <dbReference type="Pfam" id="PF01370"/>
    </source>
</evidence>
<organism evidence="2">
    <name type="scientific">uncultured Friedmanniella sp</name>
    <dbReference type="NCBI Taxonomy" id="335381"/>
    <lineage>
        <taxon>Bacteria</taxon>
        <taxon>Bacillati</taxon>
        <taxon>Actinomycetota</taxon>
        <taxon>Actinomycetes</taxon>
        <taxon>Propionibacteriales</taxon>
        <taxon>Nocardioidaceae</taxon>
        <taxon>Friedmanniella</taxon>
        <taxon>environmental samples</taxon>
    </lineage>
</organism>
<dbReference type="InterPro" id="IPR001509">
    <property type="entry name" value="Epimerase_deHydtase"/>
</dbReference>
<sequence length="338" mass="35796">MASTALVIGGTGQIGLAVAHVLRAAGWEVVQACRGQRTPPPDDARPVLTLDREDTPALVRAAAGHDLVVDTVAFTPAHASQLLQLDVGALVVISTAAVYRGTNGTYLDVVTDPDSYPDYPVPLTEDWPTVDNAEATYSPLKAAMERVLLAGNLPVHLLRAGAVHGPASAALREWFFIKRALDGRPRVTLPWGGEGRFHPAATANVAALALACARAPGQRAVNAVDDECPTDADIARTVFELMGHDAEVVTVAGPPVDGTEPSPWSVPKPFVLSMDRAHQDLRYTAAMPWRAALEADIGWAVEAVGRAESRGGSWRDVFPDLVAWGADGWFADDARGQG</sequence>
<gene>
    <name evidence="2" type="ORF">AVDCRST_MAG48-1839</name>
</gene>
<evidence type="ECO:0000313" key="2">
    <source>
        <dbReference type="EMBL" id="CAA9307970.1"/>
    </source>
</evidence>
<reference evidence="2" key="1">
    <citation type="submission" date="2020-02" db="EMBL/GenBank/DDBJ databases">
        <authorList>
            <person name="Meier V. D."/>
        </authorList>
    </citation>
    <scope>NUCLEOTIDE SEQUENCE</scope>
    <source>
        <strain evidence="2">AVDCRST_MAG48</strain>
    </source>
</reference>
<dbReference type="AlphaFoldDB" id="A0A6J4KJK3"/>
<dbReference type="SUPFAM" id="SSF51735">
    <property type="entry name" value="NAD(P)-binding Rossmann-fold domains"/>
    <property type="match status" value="1"/>
</dbReference>
<protein>
    <recommendedName>
        <fullName evidence="1">NAD-dependent epimerase/dehydratase domain-containing protein</fullName>
    </recommendedName>
</protein>
<proteinExistence type="predicted"/>
<feature type="domain" description="NAD-dependent epimerase/dehydratase" evidence="1">
    <location>
        <begin position="5"/>
        <end position="184"/>
    </location>
</feature>